<dbReference type="Proteomes" id="UP000821845">
    <property type="component" value="Chromosome 8"/>
</dbReference>
<accession>A0ACB7RMN1</accession>
<gene>
    <name evidence="1" type="ORF">HPB50_005658</name>
</gene>
<proteinExistence type="predicted"/>
<dbReference type="EMBL" id="CM023488">
    <property type="protein sequence ID" value="KAH6923723.1"/>
    <property type="molecule type" value="Genomic_DNA"/>
</dbReference>
<keyword evidence="2" id="KW-1185">Reference proteome</keyword>
<sequence length="1033" mass="113495">MDMRKPMVNFMLVGITRSRDDVFIGKVQGYLEAHLTLNGLKKYIDDGKVPGNPDILYLVTGMGAHHDTFPECPWEAGYLMSYVDGGLKRYRPSPCSVKAMQEVYRKLPPDCIQVHTKTNYMTKYKQYPGQTVRELYFCKKRVKKPELKLYVRKADMETEEAPIQVRYFPKNDAVSLRGTLSQQQPNHQQQRTTTQGCTPMTVLKIIVPVIVLLFLAVAIISVYFFKRIDKLSNSRQELEELPNVKNLTLVDIGPDHFTISWVPPLVNFDYYWLEVYHIGSNGNSHALYRPGSCGNGTIIHRDQTELTCYAFTACTNLTIALHTQVKGTFDLTSTGATLRGIFMPGKDLPEVVNLTLSAMTSDSVTLSWQRPEGCFDQYVVMATKGNQGLDTQHDASVGSCGNARILDTTQTSVTCENIQACDVSLTVQTRRLRPSVLTSQGVTLQGILMSKKSESDVSETWVDLEYSWYGKMCALVSSSAKCGDHVRRSPPAAVEITPPSSELPNVKNLTLVNIGPDHFTMSWVPPLVDFDYYWLEVYHIGSNGDIHAPYRLGSCHNGTIIHRDQRELTCYAFTACTNLTIALHTQVKGTLDLTSTGATLQGIFMPGKDLPEVVNLTLAAMTSDSVTLSWQRPKGCFDQYVVMATEGNQGLDTQHDSVGSCGNARIVDAAQTSITCENIQACDVSITVQTRRLRPSVLTSQGVTLQGIRMPIKDPPEVVNLTLASMSKDSVTVSWQRPKGCFDHYVVKTTAGSPTLGMGYDLSVGSCGNERLIGPTETSITCDEIEACSISVTVQTRRSQPLLLTSQGVQLQEILMSKRDPPEVVNLTLASMSKDSVTVSWQRPKGCFDHYVVKTTAGSPTLGMGYDLSVGSCGNERLIGPTETSITCDEIEACSISVTVQTRRSQPLLLTSQGVQLQEILMSKKDLPEVMNLTLAATSTGSVTLSWQRPKGCFDQYVVKATAENHRMGSYQDLNAGSCGNESILDSAETSVTCEGISACSVNIMVRTRRSGPLALTSQGVTLHGVMPKIGKA</sequence>
<protein>
    <submittedName>
        <fullName evidence="1">Uncharacterized protein</fullName>
    </submittedName>
</protein>
<evidence type="ECO:0000313" key="2">
    <source>
        <dbReference type="Proteomes" id="UP000821845"/>
    </source>
</evidence>
<organism evidence="1 2">
    <name type="scientific">Hyalomma asiaticum</name>
    <name type="common">Tick</name>
    <dbReference type="NCBI Taxonomy" id="266040"/>
    <lineage>
        <taxon>Eukaryota</taxon>
        <taxon>Metazoa</taxon>
        <taxon>Ecdysozoa</taxon>
        <taxon>Arthropoda</taxon>
        <taxon>Chelicerata</taxon>
        <taxon>Arachnida</taxon>
        <taxon>Acari</taxon>
        <taxon>Parasitiformes</taxon>
        <taxon>Ixodida</taxon>
        <taxon>Ixodoidea</taxon>
        <taxon>Ixodidae</taxon>
        <taxon>Hyalomminae</taxon>
        <taxon>Hyalomma</taxon>
    </lineage>
</organism>
<comment type="caution">
    <text evidence="1">The sequence shown here is derived from an EMBL/GenBank/DDBJ whole genome shotgun (WGS) entry which is preliminary data.</text>
</comment>
<reference evidence="1" key="1">
    <citation type="submission" date="2020-05" db="EMBL/GenBank/DDBJ databases">
        <title>Large-scale comparative analyses of tick genomes elucidate their genetic diversity and vector capacities.</title>
        <authorList>
            <person name="Jia N."/>
            <person name="Wang J."/>
            <person name="Shi W."/>
            <person name="Du L."/>
            <person name="Sun Y."/>
            <person name="Zhan W."/>
            <person name="Jiang J."/>
            <person name="Wang Q."/>
            <person name="Zhang B."/>
            <person name="Ji P."/>
            <person name="Sakyi L.B."/>
            <person name="Cui X."/>
            <person name="Yuan T."/>
            <person name="Jiang B."/>
            <person name="Yang W."/>
            <person name="Lam T.T.-Y."/>
            <person name="Chang Q."/>
            <person name="Ding S."/>
            <person name="Wang X."/>
            <person name="Zhu J."/>
            <person name="Ruan X."/>
            <person name="Zhao L."/>
            <person name="Wei J."/>
            <person name="Que T."/>
            <person name="Du C."/>
            <person name="Cheng J."/>
            <person name="Dai P."/>
            <person name="Han X."/>
            <person name="Huang E."/>
            <person name="Gao Y."/>
            <person name="Liu J."/>
            <person name="Shao H."/>
            <person name="Ye R."/>
            <person name="Li L."/>
            <person name="Wei W."/>
            <person name="Wang X."/>
            <person name="Wang C."/>
            <person name="Yang T."/>
            <person name="Huo Q."/>
            <person name="Li W."/>
            <person name="Guo W."/>
            <person name="Chen H."/>
            <person name="Zhou L."/>
            <person name="Ni X."/>
            <person name="Tian J."/>
            <person name="Zhou Y."/>
            <person name="Sheng Y."/>
            <person name="Liu T."/>
            <person name="Pan Y."/>
            <person name="Xia L."/>
            <person name="Li J."/>
            <person name="Zhao F."/>
            <person name="Cao W."/>
        </authorList>
    </citation>
    <scope>NUCLEOTIDE SEQUENCE</scope>
    <source>
        <strain evidence="1">Hyas-2018</strain>
    </source>
</reference>
<name>A0ACB7RMN1_HYAAI</name>
<evidence type="ECO:0000313" key="1">
    <source>
        <dbReference type="EMBL" id="KAH6923723.1"/>
    </source>
</evidence>